<reference evidence="2 3" key="2">
    <citation type="submission" date="2024-07" db="EMBL/GenBank/DDBJ databases">
        <authorList>
            <person name="Akdeniz Z."/>
        </authorList>
    </citation>
    <scope>NUCLEOTIDE SEQUENCE [LARGE SCALE GENOMIC DNA]</scope>
</reference>
<evidence type="ECO:0000313" key="2">
    <source>
        <dbReference type="EMBL" id="CAL6108493.1"/>
    </source>
</evidence>
<dbReference type="EMBL" id="CAXDID020000652">
    <property type="protein sequence ID" value="CAL6108493.1"/>
    <property type="molecule type" value="Genomic_DNA"/>
</dbReference>
<gene>
    <name evidence="1" type="ORF">HINF_LOCUS4522</name>
    <name evidence="2" type="ORF">HINF_LOCUS74993</name>
</gene>
<sequence>MQNSQSSALKQFPSPDTYNYLYKSYQPRKNVAQCIDVITASCQIYLEYYNIMVSRMRNYRNLKYVFATKDSKVEVYRFLKTYPFFSDVVNIIEWSADLPIYTNQLPFCMLLTKDCQIIYEGSVVLENYVSQLTYLNSLQLRHESQLITFLNVQKSDTQLQNRQLGIVLSGLQQKPKSKLTRLQPIKTMFGSNSYFEEERSERVVSRGSMNNSISLFDSSREFKQSLEKLKLPTKSIRSKSELRDELGGESAQVPEEQEHRVNVFIQKMRKENYLYNLLINRKITNHNNHQKIYSFLTELLTNIFQSKYVYQSYQIQA</sequence>
<dbReference type="EMBL" id="CATOUU010000113">
    <property type="protein sequence ID" value="CAI9916877.1"/>
    <property type="molecule type" value="Genomic_DNA"/>
</dbReference>
<dbReference type="Proteomes" id="UP001642409">
    <property type="component" value="Unassembled WGS sequence"/>
</dbReference>
<reference evidence="1" key="1">
    <citation type="submission" date="2023-06" db="EMBL/GenBank/DDBJ databases">
        <authorList>
            <person name="Kurt Z."/>
        </authorList>
    </citation>
    <scope>NUCLEOTIDE SEQUENCE</scope>
</reference>
<name>A0AA86NC16_9EUKA</name>
<accession>A0AA86NC16</accession>
<evidence type="ECO:0000313" key="1">
    <source>
        <dbReference type="EMBL" id="CAI9916877.1"/>
    </source>
</evidence>
<evidence type="ECO:0000313" key="3">
    <source>
        <dbReference type="Proteomes" id="UP001642409"/>
    </source>
</evidence>
<dbReference type="AlphaFoldDB" id="A0AA86NC16"/>
<proteinExistence type="predicted"/>
<protein>
    <submittedName>
        <fullName evidence="1">Uncharacterized protein</fullName>
    </submittedName>
</protein>
<keyword evidence="3" id="KW-1185">Reference proteome</keyword>
<organism evidence="1">
    <name type="scientific">Hexamita inflata</name>
    <dbReference type="NCBI Taxonomy" id="28002"/>
    <lineage>
        <taxon>Eukaryota</taxon>
        <taxon>Metamonada</taxon>
        <taxon>Diplomonadida</taxon>
        <taxon>Hexamitidae</taxon>
        <taxon>Hexamitinae</taxon>
        <taxon>Hexamita</taxon>
    </lineage>
</organism>
<comment type="caution">
    <text evidence="1">The sequence shown here is derived from an EMBL/GenBank/DDBJ whole genome shotgun (WGS) entry which is preliminary data.</text>
</comment>